<dbReference type="EMBL" id="JAVIJP010000005">
    <property type="protein sequence ID" value="KAL3653007.1"/>
    <property type="molecule type" value="Genomic_DNA"/>
</dbReference>
<evidence type="ECO:0000313" key="4">
    <source>
        <dbReference type="Proteomes" id="UP001632038"/>
    </source>
</evidence>
<organism evidence="3 4">
    <name type="scientific">Castilleja foliolosa</name>
    <dbReference type="NCBI Taxonomy" id="1961234"/>
    <lineage>
        <taxon>Eukaryota</taxon>
        <taxon>Viridiplantae</taxon>
        <taxon>Streptophyta</taxon>
        <taxon>Embryophyta</taxon>
        <taxon>Tracheophyta</taxon>
        <taxon>Spermatophyta</taxon>
        <taxon>Magnoliopsida</taxon>
        <taxon>eudicotyledons</taxon>
        <taxon>Gunneridae</taxon>
        <taxon>Pentapetalae</taxon>
        <taxon>asterids</taxon>
        <taxon>lamiids</taxon>
        <taxon>Lamiales</taxon>
        <taxon>Orobanchaceae</taxon>
        <taxon>Pedicularideae</taxon>
        <taxon>Castillejinae</taxon>
        <taxon>Castilleja</taxon>
    </lineage>
</organism>
<evidence type="ECO:0000259" key="2">
    <source>
        <dbReference type="Pfam" id="PF08268"/>
    </source>
</evidence>
<dbReference type="Pfam" id="PF08268">
    <property type="entry name" value="FBA_3"/>
    <property type="match status" value="1"/>
</dbReference>
<keyword evidence="4" id="KW-1185">Reference proteome</keyword>
<evidence type="ECO:0000313" key="3">
    <source>
        <dbReference type="EMBL" id="KAL3653007.1"/>
    </source>
</evidence>
<dbReference type="InterPro" id="IPR036047">
    <property type="entry name" value="F-box-like_dom_sf"/>
</dbReference>
<name>A0ABD3EFE4_9LAMI</name>
<dbReference type="PANTHER" id="PTHR31111">
    <property type="entry name" value="BNAA05G37150D PROTEIN-RELATED"/>
    <property type="match status" value="1"/>
</dbReference>
<gene>
    <name evidence="3" type="ORF">CASFOL_002688</name>
</gene>
<feature type="compositionally biased region" description="Polar residues" evidence="1">
    <location>
        <begin position="1"/>
        <end position="28"/>
    </location>
</feature>
<feature type="region of interest" description="Disordered" evidence="1">
    <location>
        <begin position="1"/>
        <end position="36"/>
    </location>
</feature>
<evidence type="ECO:0000256" key="1">
    <source>
        <dbReference type="SAM" id="MobiDB-lite"/>
    </source>
</evidence>
<dbReference type="NCBIfam" id="TIGR01640">
    <property type="entry name" value="F_box_assoc_1"/>
    <property type="match status" value="1"/>
</dbReference>
<dbReference type="SUPFAM" id="SSF81383">
    <property type="entry name" value="F-box domain"/>
    <property type="match status" value="1"/>
</dbReference>
<dbReference type="InterPro" id="IPR017451">
    <property type="entry name" value="F-box-assoc_interact_dom"/>
</dbReference>
<dbReference type="Proteomes" id="UP001632038">
    <property type="component" value="Unassembled WGS sequence"/>
</dbReference>
<feature type="domain" description="F-box associated beta-propeller type 3" evidence="2">
    <location>
        <begin position="156"/>
        <end position="410"/>
    </location>
</feature>
<sequence length="439" mass="50255">MDSSFTDSVPMSDNVSTEQASIVSSNTGDHGRKRYNSGQEVVPFDISPLNDITNGKKLRPSMPELDNDIILYEIFPRLPVKSVHRFRCLSKAYRGLTSDKRFLRNVSLYAPRRQLISIPQPLPLKIDVYYAKENVSEDGVLSIRLTSIDDRFIAGCIYITVINGIMCRVNESRNVILMNNATNEVQILPSYKSPSRCEQHYLYFCYDPQTDIYKILRTMAFRKKPDLTTIRMRYSIFTLGSHTWTDFDHVVLFQYGKSRSLCIDGILYLNKFRDVGGRHVIAMFSVQSNTLEAICYPNGVDESRYNECHPVEVKGSLAIIDINFVKEDGISLCLKQEGSDGSSWLKQKIEYPTGSIGSRISTNYYFTTNLNGDIVIGKTRAMSASLCSILIYNMDHQIWREIKVHGIRDCVVFSDIRFEEYFETPLLLEQICPPIFFLN</sequence>
<dbReference type="AlphaFoldDB" id="A0ABD3EFE4"/>
<dbReference type="PANTHER" id="PTHR31111:SF138">
    <property type="entry name" value="F-BOX ASSOCIATED DOMAIN-CONTAINING PROTEIN"/>
    <property type="match status" value="1"/>
</dbReference>
<dbReference type="InterPro" id="IPR013187">
    <property type="entry name" value="F-box-assoc_dom_typ3"/>
</dbReference>
<protein>
    <recommendedName>
        <fullName evidence="2">F-box associated beta-propeller type 3 domain-containing protein</fullName>
    </recommendedName>
</protein>
<comment type="caution">
    <text evidence="3">The sequence shown here is derived from an EMBL/GenBank/DDBJ whole genome shotgun (WGS) entry which is preliminary data.</text>
</comment>
<accession>A0ABD3EFE4</accession>
<reference evidence="4" key="1">
    <citation type="journal article" date="2024" name="IScience">
        <title>Strigolactones Initiate the Formation of Haustorium-like Structures in Castilleja.</title>
        <authorList>
            <person name="Buerger M."/>
            <person name="Peterson D."/>
            <person name="Chory J."/>
        </authorList>
    </citation>
    <scope>NUCLEOTIDE SEQUENCE [LARGE SCALE GENOMIC DNA]</scope>
</reference>
<proteinExistence type="predicted"/>